<name>A0A941FSR5_9BACI</name>
<evidence type="ECO:0000313" key="2">
    <source>
        <dbReference type="Proteomes" id="UP000680045"/>
    </source>
</evidence>
<dbReference type="EMBL" id="JAGTPW010000037">
    <property type="protein sequence ID" value="MBR8645477.1"/>
    <property type="molecule type" value="Genomic_DNA"/>
</dbReference>
<dbReference type="Gene3D" id="1.10.620.20">
    <property type="entry name" value="Ribonucleotide Reductase, subunit A"/>
    <property type="match status" value="1"/>
</dbReference>
<sequence>MWVFEKDESRHIAYGTFLLQRIISEHPHIFKQVEKRMEELSPLAITLNTEGYDRLGNPFGNDQQAVLNFTLKQLSVRMEILARAKGKGLKKSIKAMKRNMGCYNAEIRYKHTVSLHSLMDCQWELECSV</sequence>
<dbReference type="SUPFAM" id="SSF47240">
    <property type="entry name" value="Ferritin-like"/>
    <property type="match status" value="1"/>
</dbReference>
<protein>
    <submittedName>
        <fullName evidence="1">Uncharacterized protein</fullName>
    </submittedName>
</protein>
<comment type="caution">
    <text evidence="1">The sequence shown here is derived from an EMBL/GenBank/DDBJ whole genome shotgun (WGS) entry which is preliminary data.</text>
</comment>
<evidence type="ECO:0000313" key="1">
    <source>
        <dbReference type="EMBL" id="MBR8645477.1"/>
    </source>
</evidence>
<dbReference type="GO" id="GO:0016491">
    <property type="term" value="F:oxidoreductase activity"/>
    <property type="evidence" value="ECO:0007669"/>
    <property type="project" value="InterPro"/>
</dbReference>
<accession>A0A941FSR5</accession>
<organism evidence="1 2">
    <name type="scientific">Peribacillus frigoritolerans</name>
    <dbReference type="NCBI Taxonomy" id="450367"/>
    <lineage>
        <taxon>Bacteria</taxon>
        <taxon>Bacillati</taxon>
        <taxon>Bacillota</taxon>
        <taxon>Bacilli</taxon>
        <taxon>Bacillales</taxon>
        <taxon>Bacillaceae</taxon>
        <taxon>Peribacillus</taxon>
    </lineage>
</organism>
<dbReference type="Proteomes" id="UP000680045">
    <property type="component" value="Unassembled WGS sequence"/>
</dbReference>
<gene>
    <name evidence="1" type="ORF">KEH51_19250</name>
</gene>
<dbReference type="InterPro" id="IPR009078">
    <property type="entry name" value="Ferritin-like_SF"/>
</dbReference>
<dbReference type="InterPro" id="IPR012348">
    <property type="entry name" value="RNR-like"/>
</dbReference>
<proteinExistence type="predicted"/>
<reference evidence="1" key="1">
    <citation type="submission" date="2021-04" db="EMBL/GenBank/DDBJ databases">
        <title>Whole genome sequencing of Enterococci isolates from hospitalized patients.</title>
        <authorList>
            <person name="Ogoti B.M."/>
            <person name="Onyambu F.G."/>
        </authorList>
    </citation>
    <scope>NUCLEOTIDE SEQUENCE</scope>
    <source>
        <strain evidence="1">242</strain>
    </source>
</reference>
<dbReference type="AlphaFoldDB" id="A0A941FSR5"/>